<dbReference type="SUPFAM" id="SSF69304">
    <property type="entry name" value="Tricorn protease N-terminal domain"/>
    <property type="match status" value="1"/>
</dbReference>
<gene>
    <name evidence="2" type="ORF">GCM10009811_22240</name>
</gene>
<dbReference type="Pfam" id="PF07676">
    <property type="entry name" value="PD40"/>
    <property type="match status" value="2"/>
</dbReference>
<name>A0ABN2LRN8_9MICO</name>
<comment type="caution">
    <text evidence="2">The sequence shown here is derived from an EMBL/GenBank/DDBJ whole genome shotgun (WGS) entry which is preliminary data.</text>
</comment>
<dbReference type="InterPro" id="IPR011042">
    <property type="entry name" value="6-blade_b-propeller_TolB-like"/>
</dbReference>
<keyword evidence="3" id="KW-1185">Reference proteome</keyword>
<dbReference type="Proteomes" id="UP001499938">
    <property type="component" value="Unassembled WGS sequence"/>
</dbReference>
<accession>A0ABN2LRN8</accession>
<evidence type="ECO:0000313" key="3">
    <source>
        <dbReference type="Proteomes" id="UP001499938"/>
    </source>
</evidence>
<reference evidence="2 3" key="1">
    <citation type="journal article" date="2019" name="Int. J. Syst. Evol. Microbiol.">
        <title>The Global Catalogue of Microorganisms (GCM) 10K type strain sequencing project: providing services to taxonomists for standard genome sequencing and annotation.</title>
        <authorList>
            <consortium name="The Broad Institute Genomics Platform"/>
            <consortium name="The Broad Institute Genome Sequencing Center for Infectious Disease"/>
            <person name="Wu L."/>
            <person name="Ma J."/>
        </authorList>
    </citation>
    <scope>NUCLEOTIDE SEQUENCE [LARGE SCALE GENOMIC DNA]</scope>
    <source>
        <strain evidence="2 3">JCM 15592</strain>
    </source>
</reference>
<sequence>MSRRIIAAALLTATGALVASSAFPAQAAFPGANGRVAAEIAGSIFTFTKTGGSKVSLGPGTGPRYSPNGKSIAYALKGAIWTMNANGTGRVKITAGTGHDVNPAWSPDGKKIVFSRSASGTPSGRSLQVVTLATKAVSPLTKASDQSFCLASPCGSFYYDIPNDSTWVKSLDWQPLP</sequence>
<dbReference type="EMBL" id="BAAAPO010000036">
    <property type="protein sequence ID" value="GAA1797682.1"/>
    <property type="molecule type" value="Genomic_DNA"/>
</dbReference>
<evidence type="ECO:0000313" key="2">
    <source>
        <dbReference type="EMBL" id="GAA1797682.1"/>
    </source>
</evidence>
<dbReference type="Gene3D" id="2.120.10.30">
    <property type="entry name" value="TolB, C-terminal domain"/>
    <property type="match status" value="1"/>
</dbReference>
<proteinExistence type="predicted"/>
<evidence type="ECO:0000256" key="1">
    <source>
        <dbReference type="SAM" id="SignalP"/>
    </source>
</evidence>
<keyword evidence="1" id="KW-0732">Signal</keyword>
<dbReference type="InterPro" id="IPR011659">
    <property type="entry name" value="WD40"/>
</dbReference>
<dbReference type="RefSeq" id="WP_344085060.1">
    <property type="nucleotide sequence ID" value="NZ_BAAAPO010000036.1"/>
</dbReference>
<feature type="signal peptide" evidence="1">
    <location>
        <begin position="1"/>
        <end position="27"/>
    </location>
</feature>
<protein>
    <submittedName>
        <fullName evidence="2">Uncharacterized protein</fullName>
    </submittedName>
</protein>
<feature type="chain" id="PRO_5046412759" evidence="1">
    <location>
        <begin position="28"/>
        <end position="177"/>
    </location>
</feature>
<organism evidence="2 3">
    <name type="scientific">Nostocoides veronense</name>
    <dbReference type="NCBI Taxonomy" id="330836"/>
    <lineage>
        <taxon>Bacteria</taxon>
        <taxon>Bacillati</taxon>
        <taxon>Actinomycetota</taxon>
        <taxon>Actinomycetes</taxon>
        <taxon>Micrococcales</taxon>
        <taxon>Intrasporangiaceae</taxon>
        <taxon>Nostocoides</taxon>
    </lineage>
</organism>